<proteinExistence type="inferred from homology"/>
<organism evidence="7 8">
    <name type="scientific">Weissella halotolerans DSM 20190</name>
    <dbReference type="NCBI Taxonomy" id="1123500"/>
    <lineage>
        <taxon>Bacteria</taxon>
        <taxon>Bacillati</taxon>
        <taxon>Bacillota</taxon>
        <taxon>Bacilli</taxon>
        <taxon>Lactobacillales</taxon>
        <taxon>Lactobacillaceae</taxon>
        <taxon>Weissella</taxon>
    </lineage>
</organism>
<accession>A0A0R2FSG3</accession>
<gene>
    <name evidence="7" type="ORF">IV68_GL001171</name>
</gene>
<feature type="transmembrane region" description="Helical" evidence="6">
    <location>
        <begin position="146"/>
        <end position="164"/>
    </location>
</feature>
<dbReference type="AlphaFoldDB" id="A0A0R2FSG3"/>
<dbReference type="EMBL" id="JQAX01000004">
    <property type="protein sequence ID" value="KRN31288.1"/>
    <property type="molecule type" value="Genomic_DNA"/>
</dbReference>
<dbReference type="InterPro" id="IPR002549">
    <property type="entry name" value="AI-2E-like"/>
</dbReference>
<protein>
    <submittedName>
        <fullName evidence="7">Permease</fullName>
    </submittedName>
</protein>
<dbReference type="PANTHER" id="PTHR21716:SF62">
    <property type="entry name" value="TRANSPORT PROTEIN YDBI-RELATED"/>
    <property type="match status" value="1"/>
</dbReference>
<evidence type="ECO:0000256" key="5">
    <source>
        <dbReference type="ARBA" id="ARBA00023136"/>
    </source>
</evidence>
<evidence type="ECO:0000256" key="3">
    <source>
        <dbReference type="ARBA" id="ARBA00022692"/>
    </source>
</evidence>
<feature type="transmembrane region" description="Helical" evidence="6">
    <location>
        <begin position="16"/>
        <end position="47"/>
    </location>
</feature>
<evidence type="ECO:0000256" key="1">
    <source>
        <dbReference type="ARBA" id="ARBA00004141"/>
    </source>
</evidence>
<reference evidence="7 8" key="1">
    <citation type="journal article" date="2015" name="Genome Announc.">
        <title>Expanding the biotechnology potential of lactobacilli through comparative genomics of 213 strains and associated genera.</title>
        <authorList>
            <person name="Sun Z."/>
            <person name="Harris H.M."/>
            <person name="McCann A."/>
            <person name="Guo C."/>
            <person name="Argimon S."/>
            <person name="Zhang W."/>
            <person name="Yang X."/>
            <person name="Jeffery I.B."/>
            <person name="Cooney J.C."/>
            <person name="Kagawa T.F."/>
            <person name="Liu W."/>
            <person name="Song Y."/>
            <person name="Salvetti E."/>
            <person name="Wrobel A."/>
            <person name="Rasinkangas P."/>
            <person name="Parkhill J."/>
            <person name="Rea M.C."/>
            <person name="O'Sullivan O."/>
            <person name="Ritari J."/>
            <person name="Douillard F.P."/>
            <person name="Paul Ross R."/>
            <person name="Yang R."/>
            <person name="Briner A.E."/>
            <person name="Felis G.E."/>
            <person name="de Vos W.M."/>
            <person name="Barrangou R."/>
            <person name="Klaenhammer T.R."/>
            <person name="Caufield P.W."/>
            <person name="Cui Y."/>
            <person name="Zhang H."/>
            <person name="O'Toole P.W."/>
        </authorList>
    </citation>
    <scope>NUCLEOTIDE SEQUENCE [LARGE SCALE GENOMIC DNA]</scope>
    <source>
        <strain evidence="7 8">DSM 20190</strain>
    </source>
</reference>
<comment type="subcellular location">
    <subcellularLocation>
        <location evidence="1">Membrane</location>
        <topology evidence="1">Multi-pass membrane protein</topology>
    </subcellularLocation>
</comment>
<dbReference type="STRING" id="1123500.GCA_000420365_01223"/>
<dbReference type="Proteomes" id="UP000051296">
    <property type="component" value="Unassembled WGS sequence"/>
</dbReference>
<dbReference type="Pfam" id="PF01594">
    <property type="entry name" value="AI-2E_transport"/>
    <property type="match status" value="1"/>
</dbReference>
<feature type="transmembrane region" description="Helical" evidence="6">
    <location>
        <begin position="59"/>
        <end position="84"/>
    </location>
</feature>
<comment type="similarity">
    <text evidence="2">Belongs to the autoinducer-2 exporter (AI-2E) (TC 2.A.86) family.</text>
</comment>
<dbReference type="GO" id="GO:0016020">
    <property type="term" value="C:membrane"/>
    <property type="evidence" value="ECO:0007669"/>
    <property type="project" value="UniProtKB-SubCell"/>
</dbReference>
<evidence type="ECO:0000313" key="8">
    <source>
        <dbReference type="Proteomes" id="UP000051296"/>
    </source>
</evidence>
<feature type="transmembrane region" description="Helical" evidence="6">
    <location>
        <begin position="208"/>
        <end position="228"/>
    </location>
</feature>
<feature type="transmembrane region" description="Helical" evidence="6">
    <location>
        <begin position="234"/>
        <end position="259"/>
    </location>
</feature>
<feature type="transmembrane region" description="Helical" evidence="6">
    <location>
        <begin position="184"/>
        <end position="201"/>
    </location>
</feature>
<dbReference type="OrthoDB" id="9772136at2"/>
<dbReference type="RefSeq" id="WP_022791936.1">
    <property type="nucleotide sequence ID" value="NZ_ATUU01000004.1"/>
</dbReference>
<dbReference type="PATRIC" id="fig|1123500.6.peg.1171"/>
<name>A0A0R2FSG3_9LACO</name>
<keyword evidence="5 6" id="KW-0472">Membrane</keyword>
<keyword evidence="3 6" id="KW-0812">Transmembrane</keyword>
<evidence type="ECO:0000256" key="2">
    <source>
        <dbReference type="ARBA" id="ARBA00009773"/>
    </source>
</evidence>
<feature type="transmembrane region" description="Helical" evidence="6">
    <location>
        <begin position="266"/>
        <end position="284"/>
    </location>
</feature>
<evidence type="ECO:0000256" key="6">
    <source>
        <dbReference type="SAM" id="Phobius"/>
    </source>
</evidence>
<dbReference type="GO" id="GO:0055085">
    <property type="term" value="P:transmembrane transport"/>
    <property type="evidence" value="ECO:0007669"/>
    <property type="project" value="TreeGrafter"/>
</dbReference>
<sequence length="351" mass="39512">MHDFVSFIKRKDTQRYLALLLIIACLVILHKQLSIILLTIIFSYLSISNANRVSHRWHLPYIVVVLALYLVVVVLFFLALRFVLPVLIDQFMALPKEINRFFQTYPAIQGLADEAYKKFDILQEVIANWRVLLASGWGTVSTISRLILQVLLAAFLSFVLALTWQRLKRFGHQFLTSDYPHLFMHIYELGGTFISILGSVIEVQLKIALINSVLMVIGLFILKVPSVLVMGVLIFILGLIPIAGVLISLIPLSVVTLAANGPWGVLELWVLITIIHLFEAYFLHPHLMANRTELPVFVTFATLIIMEHLLGAWGLIIGVPIVAFFLNLIGVQRAAIADPTNQGNIENNQEV</sequence>
<keyword evidence="4 6" id="KW-1133">Transmembrane helix</keyword>
<dbReference type="PANTHER" id="PTHR21716">
    <property type="entry name" value="TRANSMEMBRANE PROTEIN"/>
    <property type="match status" value="1"/>
</dbReference>
<keyword evidence="8" id="KW-1185">Reference proteome</keyword>
<evidence type="ECO:0000256" key="4">
    <source>
        <dbReference type="ARBA" id="ARBA00022989"/>
    </source>
</evidence>
<comment type="caution">
    <text evidence="7">The sequence shown here is derived from an EMBL/GenBank/DDBJ whole genome shotgun (WGS) entry which is preliminary data.</text>
</comment>
<evidence type="ECO:0000313" key="7">
    <source>
        <dbReference type="EMBL" id="KRN31288.1"/>
    </source>
</evidence>
<dbReference type="FunCoup" id="A0A0R2FSG3">
    <property type="interactions" value="1"/>
</dbReference>
<dbReference type="InParanoid" id="A0A0R2FSG3"/>
<feature type="transmembrane region" description="Helical" evidence="6">
    <location>
        <begin position="296"/>
        <end position="326"/>
    </location>
</feature>
<dbReference type="eggNOG" id="COG0628">
    <property type="taxonomic scope" value="Bacteria"/>
</dbReference>